<dbReference type="EMBL" id="AP027080">
    <property type="protein sequence ID" value="BDU73624.1"/>
    <property type="molecule type" value="Genomic_DNA"/>
</dbReference>
<evidence type="ECO:0000313" key="8">
    <source>
        <dbReference type="EMBL" id="BDU73624.1"/>
    </source>
</evidence>
<dbReference type="Gene3D" id="3.10.20.310">
    <property type="entry name" value="membrane protein fhac"/>
    <property type="match status" value="2"/>
</dbReference>
<evidence type="ECO:0000256" key="5">
    <source>
        <dbReference type="ARBA" id="ARBA00023237"/>
    </source>
</evidence>
<protein>
    <submittedName>
        <fullName evidence="8">Outer membrane protein assembly factor BamA</fullName>
    </submittedName>
</protein>
<dbReference type="GO" id="GO:0019867">
    <property type="term" value="C:outer membrane"/>
    <property type="evidence" value="ECO:0007669"/>
    <property type="project" value="InterPro"/>
</dbReference>
<name>A0AA48K943_9BACT</name>
<dbReference type="Pfam" id="PF01103">
    <property type="entry name" value="Omp85"/>
    <property type="match status" value="1"/>
</dbReference>
<evidence type="ECO:0000313" key="9">
    <source>
        <dbReference type="Proteomes" id="UP001238179"/>
    </source>
</evidence>
<comment type="subcellular location">
    <subcellularLocation>
        <location evidence="1">Membrane</location>
    </subcellularLocation>
</comment>
<evidence type="ECO:0000259" key="6">
    <source>
        <dbReference type="Pfam" id="PF01103"/>
    </source>
</evidence>
<dbReference type="InterPro" id="IPR039910">
    <property type="entry name" value="D15-like"/>
</dbReference>
<sequence length="1017" mass="111204">MKFFGAPLVLLAVPALGLGQAPVDRLEFQGGSLDDQVFARSAAGLKPGHALTGPEFQAALEAIRATDRFRTVEGGAGVVRLDPWPRTTGILVRGDAPSSLRRGLFPGLRRGDRVGALRLEAQRAQAQERLVAAGFPAAKVAASRAEGDARLVLDIAAGTPNLIRGVEVVGKVGPFTPQSLIRETQVVPGKTLWNRDLEIECLRRLRKKLVGAKRFEGRVDLDWDTGGVLRITVDVGPKVLLKSDGAGLGWTTSLKDLVPLTRADRYTPDLLDEGERRLVRLFRSRGHLDPQVTYTRQITRTGPEGPEEVVVTYHLAPGPVSRLGAYTFEGNQAVGEKELRKAADVGGFLGAKARPELMDAAENHIQALYESRGFTEAKVRRSVVLRDGKADLVFRIREGRQRLVAWARLDLPAGGFGDPWGLGSGLALLFADKPVFTSAADGTRVYRSDRPGMEGCLATLAQTEVEGRLRVTLTFSRPIPLLKADFFRAYTDVRQQHLVALGVLRPTVRSEVVEEGANCGILFEVPDQPMEKVDRVVVRGAGRTRAKAILREINLKPGDPLDQDKLGRAQGRLGGLGAFQRVEVSTLAEGQEAGPPSPWKAGDLLFRTEERSPWVVTNSLGYDRTQGYYLGMGVQRLNVGGMGRTLDFNARAGDGFLHNPTLRDLFPTGRYTRSLDSISLGYTDPWFEAGALGQALPDRTSFRTEGAYIQEQRYIYQVRRRRVLSSLRWALPSRVAVEAGYRFERVEVAASIDNISSADLAKIAKYPDRAIISSPYLQLVRDTRDNPFDPTSGVYSLARFEAASQFFLTSKNSSFIKLDLRNQWTWPVGYKAQAGVVAFGVRVGLAVPTAKTAEDLPLSERFFAGGSGTMRGVEPDFLGPLDRIPLFSADGSAQMTPGPGGIPIRATEQIPLGGQALFIANLEYRFPMLGQTLWGEVFVDTGQVYQKPGRTYSVDSDGNRTRLPLRTALGLGIIVKLGIPLKLEYAADVDRILGRPRSEGDRSTQLRNVTISAGFQF</sequence>
<evidence type="ECO:0000256" key="2">
    <source>
        <dbReference type="ARBA" id="ARBA00022692"/>
    </source>
</evidence>
<dbReference type="AlphaFoldDB" id="A0AA48K943"/>
<keyword evidence="5" id="KW-0998">Cell outer membrane</keyword>
<dbReference type="RefSeq" id="WP_316412295.1">
    <property type="nucleotide sequence ID" value="NZ_AP027080.1"/>
</dbReference>
<dbReference type="Pfam" id="PF07244">
    <property type="entry name" value="POTRA"/>
    <property type="match status" value="2"/>
</dbReference>
<keyword evidence="9" id="KW-1185">Reference proteome</keyword>
<dbReference type="PANTHER" id="PTHR12815:SF47">
    <property type="entry name" value="TRANSLOCATION AND ASSEMBLY MODULE SUBUNIT TAMA"/>
    <property type="match status" value="1"/>
</dbReference>
<accession>A0AA48K943</accession>
<evidence type="ECO:0000256" key="4">
    <source>
        <dbReference type="ARBA" id="ARBA00023136"/>
    </source>
</evidence>
<dbReference type="Proteomes" id="UP001238179">
    <property type="component" value="Chromosome"/>
</dbReference>
<dbReference type="InterPro" id="IPR010827">
    <property type="entry name" value="BamA/TamA_POTRA"/>
</dbReference>
<proteinExistence type="predicted"/>
<feature type="domain" description="POTRA" evidence="7">
    <location>
        <begin position="324"/>
        <end position="399"/>
    </location>
</feature>
<organism evidence="8 9">
    <name type="scientific">Mesoterricola silvestris</name>
    <dbReference type="NCBI Taxonomy" id="2927979"/>
    <lineage>
        <taxon>Bacteria</taxon>
        <taxon>Pseudomonadati</taxon>
        <taxon>Acidobacteriota</taxon>
        <taxon>Holophagae</taxon>
        <taxon>Holophagales</taxon>
        <taxon>Holophagaceae</taxon>
        <taxon>Mesoterricola</taxon>
    </lineage>
</organism>
<dbReference type="Gene3D" id="2.40.160.50">
    <property type="entry name" value="membrane protein fhac: a member of the omp85/tpsb transporter family"/>
    <property type="match status" value="1"/>
</dbReference>
<reference evidence="9" key="1">
    <citation type="journal article" date="2023" name="Int. J. Syst. Evol. Microbiol.">
        <title>Mesoterricola silvestris gen. nov., sp. nov., Mesoterricola sediminis sp. nov., Geothrix oryzae sp. nov., Geothrix edaphica sp. nov., Geothrix rubra sp. nov., and Geothrix limicola sp. nov., six novel members of Acidobacteriota isolated from soils.</title>
        <authorList>
            <person name="Itoh H."/>
            <person name="Sugisawa Y."/>
            <person name="Mise K."/>
            <person name="Xu Z."/>
            <person name="Kuniyasu M."/>
            <person name="Ushijima N."/>
            <person name="Kawano K."/>
            <person name="Kobayashi E."/>
            <person name="Shiratori Y."/>
            <person name="Masuda Y."/>
            <person name="Senoo K."/>
        </authorList>
    </citation>
    <scope>NUCLEOTIDE SEQUENCE [LARGE SCALE GENOMIC DNA]</scope>
    <source>
        <strain evidence="9">W79</strain>
    </source>
</reference>
<dbReference type="KEGG" id="msil:METEAL_27980"/>
<keyword evidence="2" id="KW-0812">Transmembrane</keyword>
<feature type="domain" description="Bacterial surface antigen (D15)" evidence="6">
    <location>
        <begin position="638"/>
        <end position="991"/>
    </location>
</feature>
<keyword evidence="4" id="KW-0472">Membrane</keyword>
<dbReference type="PANTHER" id="PTHR12815">
    <property type="entry name" value="SORTING AND ASSEMBLY MACHINERY SAMM50 PROTEIN FAMILY MEMBER"/>
    <property type="match status" value="1"/>
</dbReference>
<evidence type="ECO:0000256" key="1">
    <source>
        <dbReference type="ARBA" id="ARBA00004370"/>
    </source>
</evidence>
<evidence type="ECO:0000256" key="3">
    <source>
        <dbReference type="ARBA" id="ARBA00022729"/>
    </source>
</evidence>
<evidence type="ECO:0000259" key="7">
    <source>
        <dbReference type="Pfam" id="PF07244"/>
    </source>
</evidence>
<feature type="domain" description="POTRA" evidence="7">
    <location>
        <begin position="532"/>
        <end position="586"/>
    </location>
</feature>
<gene>
    <name evidence="8" type="primary">yaeT</name>
    <name evidence="8" type="ORF">METEAL_27980</name>
</gene>
<dbReference type="InterPro" id="IPR000184">
    <property type="entry name" value="Bac_surfAg_D15"/>
</dbReference>
<keyword evidence="3" id="KW-0732">Signal</keyword>